<evidence type="ECO:0000256" key="3">
    <source>
        <dbReference type="ARBA" id="ARBA00022982"/>
    </source>
</evidence>
<organism evidence="6">
    <name type="scientific">freshwater metagenome</name>
    <dbReference type="NCBI Taxonomy" id="449393"/>
    <lineage>
        <taxon>unclassified sequences</taxon>
        <taxon>metagenomes</taxon>
        <taxon>ecological metagenomes</taxon>
    </lineage>
</organism>
<keyword evidence="3" id="KW-0249">Electron transport</keyword>
<dbReference type="Gene3D" id="3.30.70.20">
    <property type="match status" value="1"/>
</dbReference>
<dbReference type="AlphaFoldDB" id="A0A6J6T825"/>
<evidence type="ECO:0000256" key="5">
    <source>
        <dbReference type="ARBA" id="ARBA00023014"/>
    </source>
</evidence>
<name>A0A6J6T825_9ZZZZ</name>
<evidence type="ECO:0000313" key="7">
    <source>
        <dbReference type="EMBL" id="CAB5013978.1"/>
    </source>
</evidence>
<dbReference type="InterPro" id="IPR051269">
    <property type="entry name" value="Fe-S_cluster_ET"/>
</dbReference>
<accession>A0A6J6T825</accession>
<gene>
    <name evidence="6" type="ORF">UFOPK2810_00444</name>
    <name evidence="7" type="ORF">UFOPK4061_01012</name>
</gene>
<keyword evidence="2" id="KW-0479">Metal-binding</keyword>
<reference evidence="6" key="1">
    <citation type="submission" date="2020-05" db="EMBL/GenBank/DDBJ databases">
        <authorList>
            <person name="Chiriac C."/>
            <person name="Salcher M."/>
            <person name="Ghai R."/>
            <person name="Kavagutti S V."/>
        </authorList>
    </citation>
    <scope>NUCLEOTIDE SEQUENCE</scope>
</reference>
<keyword evidence="4" id="KW-0408">Iron</keyword>
<keyword evidence="1" id="KW-0813">Transport</keyword>
<dbReference type="EMBL" id="CAEZYZ010000053">
    <property type="protein sequence ID" value="CAB4743286.1"/>
    <property type="molecule type" value="Genomic_DNA"/>
</dbReference>
<dbReference type="GO" id="GO:0051536">
    <property type="term" value="F:iron-sulfur cluster binding"/>
    <property type="evidence" value="ECO:0007669"/>
    <property type="project" value="UniProtKB-KW"/>
</dbReference>
<dbReference type="SUPFAM" id="SSF54862">
    <property type="entry name" value="4Fe-4S ferredoxins"/>
    <property type="match status" value="1"/>
</dbReference>
<dbReference type="GO" id="GO:0046872">
    <property type="term" value="F:metal ion binding"/>
    <property type="evidence" value="ECO:0007669"/>
    <property type="project" value="UniProtKB-KW"/>
</dbReference>
<dbReference type="Pfam" id="PF13459">
    <property type="entry name" value="Fer4_15"/>
    <property type="match status" value="1"/>
</dbReference>
<evidence type="ECO:0000256" key="2">
    <source>
        <dbReference type="ARBA" id="ARBA00022723"/>
    </source>
</evidence>
<sequence length="62" mass="6877">MVKISVDMDKCQHYGQCCFEAEDVFALDEAGKLVYSKEADESRRADVESAADVCPMQAITVE</sequence>
<evidence type="ECO:0000313" key="6">
    <source>
        <dbReference type="EMBL" id="CAB4743286.1"/>
    </source>
</evidence>
<dbReference type="EMBL" id="CAFBPD010000175">
    <property type="protein sequence ID" value="CAB5013978.1"/>
    <property type="molecule type" value="Genomic_DNA"/>
</dbReference>
<evidence type="ECO:0000256" key="4">
    <source>
        <dbReference type="ARBA" id="ARBA00023004"/>
    </source>
</evidence>
<proteinExistence type="predicted"/>
<dbReference type="PANTHER" id="PTHR36923:SF3">
    <property type="entry name" value="FERREDOXIN"/>
    <property type="match status" value="1"/>
</dbReference>
<evidence type="ECO:0000256" key="1">
    <source>
        <dbReference type="ARBA" id="ARBA00022448"/>
    </source>
</evidence>
<dbReference type="PANTHER" id="PTHR36923">
    <property type="entry name" value="FERREDOXIN"/>
    <property type="match status" value="1"/>
</dbReference>
<protein>
    <submittedName>
        <fullName evidence="6">Unannotated protein</fullName>
    </submittedName>
</protein>
<keyword evidence="5" id="KW-0411">Iron-sulfur</keyword>